<protein>
    <submittedName>
        <fullName evidence="1">Uncharacterized protein</fullName>
    </submittedName>
</protein>
<reference evidence="1" key="2">
    <citation type="journal article" date="2022" name="New Phytol.">
        <title>Evolutionary transition to the ectomycorrhizal habit in the genomes of a hyperdiverse lineage of mushroom-forming fungi.</title>
        <authorList>
            <person name="Looney B."/>
            <person name="Miyauchi S."/>
            <person name="Morin E."/>
            <person name="Drula E."/>
            <person name="Courty P.E."/>
            <person name="Kohler A."/>
            <person name="Kuo A."/>
            <person name="LaButti K."/>
            <person name="Pangilinan J."/>
            <person name="Lipzen A."/>
            <person name="Riley R."/>
            <person name="Andreopoulos W."/>
            <person name="He G."/>
            <person name="Johnson J."/>
            <person name="Nolan M."/>
            <person name="Tritt A."/>
            <person name="Barry K.W."/>
            <person name="Grigoriev I.V."/>
            <person name="Nagy L.G."/>
            <person name="Hibbett D."/>
            <person name="Henrissat B."/>
            <person name="Matheny P.B."/>
            <person name="Labbe J."/>
            <person name="Martin F.M."/>
        </authorList>
    </citation>
    <scope>NUCLEOTIDE SEQUENCE</scope>
    <source>
        <strain evidence="1">FP105234-sp</strain>
    </source>
</reference>
<dbReference type="EMBL" id="MU275866">
    <property type="protein sequence ID" value="KAI0050052.1"/>
    <property type="molecule type" value="Genomic_DNA"/>
</dbReference>
<name>A0ACB8S1R8_9AGAM</name>
<accession>A0ACB8S1R8</accession>
<proteinExistence type="predicted"/>
<comment type="caution">
    <text evidence="1">The sequence shown here is derived from an EMBL/GenBank/DDBJ whole genome shotgun (WGS) entry which is preliminary data.</text>
</comment>
<keyword evidence="2" id="KW-1185">Reference proteome</keyword>
<reference evidence="1" key="1">
    <citation type="submission" date="2021-02" db="EMBL/GenBank/DDBJ databases">
        <authorList>
            <consortium name="DOE Joint Genome Institute"/>
            <person name="Ahrendt S."/>
            <person name="Looney B.P."/>
            <person name="Miyauchi S."/>
            <person name="Morin E."/>
            <person name="Drula E."/>
            <person name="Courty P.E."/>
            <person name="Chicoki N."/>
            <person name="Fauchery L."/>
            <person name="Kohler A."/>
            <person name="Kuo A."/>
            <person name="Labutti K."/>
            <person name="Pangilinan J."/>
            <person name="Lipzen A."/>
            <person name="Riley R."/>
            <person name="Andreopoulos W."/>
            <person name="He G."/>
            <person name="Johnson J."/>
            <person name="Barry K.W."/>
            <person name="Grigoriev I.V."/>
            <person name="Nagy L."/>
            <person name="Hibbett D."/>
            <person name="Henrissat B."/>
            <person name="Matheny P.B."/>
            <person name="Labbe J."/>
            <person name="Martin F."/>
        </authorList>
    </citation>
    <scope>NUCLEOTIDE SEQUENCE</scope>
    <source>
        <strain evidence="1">FP105234-sp</strain>
    </source>
</reference>
<organism evidence="1 2">
    <name type="scientific">Auriscalpium vulgare</name>
    <dbReference type="NCBI Taxonomy" id="40419"/>
    <lineage>
        <taxon>Eukaryota</taxon>
        <taxon>Fungi</taxon>
        <taxon>Dikarya</taxon>
        <taxon>Basidiomycota</taxon>
        <taxon>Agaricomycotina</taxon>
        <taxon>Agaricomycetes</taxon>
        <taxon>Russulales</taxon>
        <taxon>Auriscalpiaceae</taxon>
        <taxon>Auriscalpium</taxon>
    </lineage>
</organism>
<evidence type="ECO:0000313" key="1">
    <source>
        <dbReference type="EMBL" id="KAI0050052.1"/>
    </source>
</evidence>
<sequence>MPRTKPTARNTEPTTRAGKVLSNLGNNYTLGQFLYEVFDPDVDAGSQHGAMLKSFLAPSLSKVRAVDIVERMYDHKYAKPADRHDEWAHLFSVSRDPKTLGYAQPAISSWSVQRVKDELLAEADVLCSRKAGLRVRASGGNPRTSRGHSAAVDGPQIDGDTEMVDAEAIDAEGPHDAVEAGDDGENVAVEERAGSPMELDDGLPDEMASAPSGARAAPPRKKKGAVSKDPLISWDIIKDFSVEKVAETYQRHAPTMWGLFSSLTESTSSKGDTELEVVRPKDVICTSIISEVIFARNSWTNLFALSRGITLFATKAHQSMYRIGSRLAQCVSYTTTRAALVAMSTAQREKVRRLFADPDVVPPIVVFDNIQTYARRWFHRIGAASRMLTGTWGTAVKMYDCKPDAFDIRPILEKKEAATRRDIKASNIMDKIDHKHLHTVATFHFLEVLVAFVPALAHYRSDVSKRFKEAAQKVPINPKRRTEVYPLGTNSANEVSTKGLRDALADFLKQLGITQDTIGNRLMFFHGDGKSFDGMHKVLKYLSISASKFSALQFVRPVLEIWHTKWTDLSRICRVHWGGPHSMSDPSTLGFMAKAVNTPTPSDLHKVEYYPYAKLLDIDVRAHILNCWEVRLGTSDLVAYYEKLKDDDHLPSILILLQDADLLAQQYATSRAYYRAIRDRKKPDMYDVPKASEASGSAPTERNDSDFKGDWPLANSILRMRDGIWFLEVVRSVALGDAARAWEILKVWIFTFAGAGNSNYASYLVEMFINLEHDYPAATREALFKNWLVNLKGKPGHFMELDLMQEHFNHWLEELAQHKGKEFDSEWYRNVLSMHVQHFLEITEEFESGAQLKQRRKGHTEPHMDNELREAMRVCRDHDLHRRHDGRDFGHHAEDNLSKGHRRLGAGKKLEEYIEQTMEEWDNKHVEAEVPAGYEDASTYLHVPVSCDESGISIQI</sequence>
<dbReference type="Proteomes" id="UP000814033">
    <property type="component" value="Unassembled WGS sequence"/>
</dbReference>
<evidence type="ECO:0000313" key="2">
    <source>
        <dbReference type="Proteomes" id="UP000814033"/>
    </source>
</evidence>
<gene>
    <name evidence="1" type="ORF">FA95DRAFT_1603903</name>
</gene>